<dbReference type="GO" id="GO:0004252">
    <property type="term" value="F:serine-type endopeptidase activity"/>
    <property type="evidence" value="ECO:0007669"/>
    <property type="project" value="InterPro"/>
</dbReference>
<feature type="region of interest" description="Disordered" evidence="7">
    <location>
        <begin position="346"/>
        <end position="384"/>
    </location>
</feature>
<feature type="compositionally biased region" description="Pro residues" evidence="7">
    <location>
        <begin position="232"/>
        <end position="258"/>
    </location>
</feature>
<dbReference type="Pfam" id="PF00574">
    <property type="entry name" value="CLP_protease"/>
    <property type="match status" value="1"/>
</dbReference>
<dbReference type="PANTHER" id="PTHR10381:SF70">
    <property type="entry name" value="ATP-DEPENDENT CLP PROTEASE PROTEOLYTIC SUBUNIT"/>
    <property type="match status" value="1"/>
</dbReference>
<keyword evidence="5" id="KW-0720">Serine protease</keyword>
<dbReference type="NCBIfam" id="NF045542">
    <property type="entry name" value="Clp_rel_HeadMat"/>
    <property type="match status" value="1"/>
</dbReference>
<dbReference type="Proteomes" id="UP000736384">
    <property type="component" value="Unassembled WGS sequence"/>
</dbReference>
<gene>
    <name evidence="8" type="ORF">HA520_10470</name>
</gene>
<dbReference type="GO" id="GO:0009368">
    <property type="term" value="C:endopeptidase Clp complex"/>
    <property type="evidence" value="ECO:0007669"/>
    <property type="project" value="TreeGrafter"/>
</dbReference>
<evidence type="ECO:0000256" key="2">
    <source>
        <dbReference type="ARBA" id="ARBA00022490"/>
    </source>
</evidence>
<evidence type="ECO:0000256" key="1">
    <source>
        <dbReference type="ARBA" id="ARBA00007039"/>
    </source>
</evidence>
<reference evidence="8" key="1">
    <citation type="submission" date="2020-03" db="EMBL/GenBank/DDBJ databases">
        <title>Genome assembly of Azotobacter chroococcum W5.</title>
        <authorList>
            <person name="Kannepalli A."/>
        </authorList>
    </citation>
    <scope>NUCLEOTIDE SEQUENCE</scope>
    <source>
        <strain evidence="8">W5</strain>
    </source>
</reference>
<name>A0AA44C8I0_9GAMM</name>
<accession>A0AA44C8I0</accession>
<dbReference type="InterPro" id="IPR029045">
    <property type="entry name" value="ClpP/crotonase-like_dom_sf"/>
</dbReference>
<evidence type="ECO:0000256" key="4">
    <source>
        <dbReference type="ARBA" id="ARBA00022801"/>
    </source>
</evidence>
<dbReference type="InterPro" id="IPR001907">
    <property type="entry name" value="ClpP"/>
</dbReference>
<dbReference type="EMBL" id="JAAPAP010000006">
    <property type="protein sequence ID" value="NHN77703.1"/>
    <property type="molecule type" value="Genomic_DNA"/>
</dbReference>
<evidence type="ECO:0000313" key="9">
    <source>
        <dbReference type="Proteomes" id="UP000736384"/>
    </source>
</evidence>
<sequence>MKRHRQHPRILNKGPGAQASADQHWYRIQAAGEGEQQTIEIEIYGDIGFWGITAADFVRDLKAQDDGTSPITVAINSPGGDLFDGIAIHNALQRLGERVTVRIDGACYSSASVIASGGQRVTMADNALFMIHNPWTYAAGDSEELRKVADIMDQAFEGIVASYQHRPLTIDDAELRRLINAETWLTAAEAKELGFVDEVTAGNSIKASIGHNRVLNRYQNAPKELLAQQDEPPAPEPEPAPEPAPEPEPTPEPEPAPTPEATALAAELAAGCQQAGIADLTEVLIKASGLKSRAAIQAELARAKTVRELCNAARLPDEARGLITAGLDAEGARAKLFDKLVGSGLGEIDNTPPAPDPTPTGAKAVDPGAIYARRNQRASKGAHK</sequence>
<dbReference type="GO" id="GO:0006515">
    <property type="term" value="P:protein quality control for misfolded or incompletely synthesized proteins"/>
    <property type="evidence" value="ECO:0007669"/>
    <property type="project" value="TreeGrafter"/>
</dbReference>
<dbReference type="AlphaFoldDB" id="A0AA44C8I0"/>
<dbReference type="InterPro" id="IPR023562">
    <property type="entry name" value="ClpP/TepA"/>
</dbReference>
<comment type="caution">
    <text evidence="8">The sequence shown here is derived from an EMBL/GenBank/DDBJ whole genome shotgun (WGS) entry which is preliminary data.</text>
</comment>
<dbReference type="PRINTS" id="PR00127">
    <property type="entry name" value="CLPPROTEASEP"/>
</dbReference>
<keyword evidence="2" id="KW-0963">Cytoplasm</keyword>
<evidence type="ECO:0000313" key="8">
    <source>
        <dbReference type="EMBL" id="NHN77703.1"/>
    </source>
</evidence>
<organism evidence="8 9">
    <name type="scientific">Azotobacter chroococcum</name>
    <dbReference type="NCBI Taxonomy" id="353"/>
    <lineage>
        <taxon>Bacteria</taxon>
        <taxon>Pseudomonadati</taxon>
        <taxon>Pseudomonadota</taxon>
        <taxon>Gammaproteobacteria</taxon>
        <taxon>Pseudomonadales</taxon>
        <taxon>Pseudomonadaceae</taxon>
        <taxon>Azotobacter</taxon>
    </lineage>
</organism>
<dbReference type="CDD" id="cd07016">
    <property type="entry name" value="S14_ClpP_1"/>
    <property type="match status" value="1"/>
</dbReference>
<protein>
    <recommendedName>
        <fullName evidence="6">ATP-dependent Clp protease proteolytic subunit</fullName>
    </recommendedName>
</protein>
<evidence type="ECO:0000256" key="5">
    <source>
        <dbReference type="ARBA" id="ARBA00022825"/>
    </source>
</evidence>
<dbReference type="GO" id="GO:0004176">
    <property type="term" value="F:ATP-dependent peptidase activity"/>
    <property type="evidence" value="ECO:0007669"/>
    <property type="project" value="InterPro"/>
</dbReference>
<evidence type="ECO:0000256" key="7">
    <source>
        <dbReference type="SAM" id="MobiDB-lite"/>
    </source>
</evidence>
<feature type="region of interest" description="Disordered" evidence="7">
    <location>
        <begin position="229"/>
        <end position="259"/>
    </location>
</feature>
<dbReference type="RefSeq" id="WP_165892590.1">
    <property type="nucleotide sequence ID" value="NZ_JAAPAP010000006.1"/>
</dbReference>
<dbReference type="PANTHER" id="PTHR10381">
    <property type="entry name" value="ATP-DEPENDENT CLP PROTEASE PROTEOLYTIC SUBUNIT"/>
    <property type="match status" value="1"/>
</dbReference>
<evidence type="ECO:0000256" key="3">
    <source>
        <dbReference type="ARBA" id="ARBA00022670"/>
    </source>
</evidence>
<feature type="compositionally biased region" description="Basic residues" evidence="7">
    <location>
        <begin position="374"/>
        <end position="384"/>
    </location>
</feature>
<dbReference type="SUPFAM" id="SSF52096">
    <property type="entry name" value="ClpP/crotonase"/>
    <property type="match status" value="1"/>
</dbReference>
<keyword evidence="4" id="KW-0378">Hydrolase</keyword>
<evidence type="ECO:0000256" key="6">
    <source>
        <dbReference type="RuleBase" id="RU003567"/>
    </source>
</evidence>
<dbReference type="Gene3D" id="3.90.226.10">
    <property type="entry name" value="2-enoyl-CoA Hydratase, Chain A, domain 1"/>
    <property type="match status" value="1"/>
</dbReference>
<dbReference type="GO" id="GO:0051117">
    <property type="term" value="F:ATPase binding"/>
    <property type="evidence" value="ECO:0007669"/>
    <property type="project" value="TreeGrafter"/>
</dbReference>
<keyword evidence="3 8" id="KW-0645">Protease</keyword>
<comment type="similarity">
    <text evidence="1 6">Belongs to the peptidase S14 family.</text>
</comment>
<proteinExistence type="inferred from homology"/>